<proteinExistence type="inferred from homology"/>
<dbReference type="GO" id="GO:0005743">
    <property type="term" value="C:mitochondrial inner membrane"/>
    <property type="evidence" value="ECO:0007669"/>
    <property type="project" value="UniProtKB-SubCell"/>
</dbReference>
<evidence type="ECO:0000256" key="9">
    <source>
        <dbReference type="SAM" id="MobiDB-lite"/>
    </source>
</evidence>
<comment type="subcellular location">
    <subcellularLocation>
        <location evidence="1">Mitochondrion inner membrane</location>
        <topology evidence="1">Single-pass membrane protein</topology>
    </subcellularLocation>
</comment>
<gene>
    <name evidence="11" type="ORF">EB796_013088</name>
</gene>
<feature type="transmembrane region" description="Helical" evidence="10">
    <location>
        <begin position="6"/>
        <end position="27"/>
    </location>
</feature>
<dbReference type="AlphaFoldDB" id="A0A7J7JRR3"/>
<comment type="similarity">
    <text evidence="2">Belongs to the COX16 family.</text>
</comment>
<evidence type="ECO:0000313" key="11">
    <source>
        <dbReference type="EMBL" id="KAF6028603.1"/>
    </source>
</evidence>
<keyword evidence="4 10" id="KW-0812">Transmembrane</keyword>
<evidence type="ECO:0000256" key="6">
    <source>
        <dbReference type="ARBA" id="ARBA00022989"/>
    </source>
</evidence>
<dbReference type="OrthoDB" id="5516033at2759"/>
<evidence type="ECO:0000256" key="7">
    <source>
        <dbReference type="ARBA" id="ARBA00023128"/>
    </source>
</evidence>
<dbReference type="PANTHER" id="PTHR17130">
    <property type="entry name" value="MITOCHONDRIAL OUTER MEMBRANE PROTEIN 25"/>
    <property type="match status" value="1"/>
</dbReference>
<feature type="region of interest" description="Disordered" evidence="9">
    <location>
        <begin position="80"/>
        <end position="103"/>
    </location>
</feature>
<dbReference type="GO" id="GO:0033617">
    <property type="term" value="P:mitochondrial respiratory chain complex IV assembly"/>
    <property type="evidence" value="ECO:0007669"/>
    <property type="project" value="TreeGrafter"/>
</dbReference>
<keyword evidence="12" id="KW-1185">Reference proteome</keyword>
<evidence type="ECO:0000313" key="12">
    <source>
        <dbReference type="Proteomes" id="UP000593567"/>
    </source>
</evidence>
<comment type="caution">
    <text evidence="11">The sequence shown here is derived from an EMBL/GenBank/DDBJ whole genome shotgun (WGS) entry which is preliminary data.</text>
</comment>
<evidence type="ECO:0000256" key="4">
    <source>
        <dbReference type="ARBA" id="ARBA00022692"/>
    </source>
</evidence>
<evidence type="ECO:0000256" key="3">
    <source>
        <dbReference type="ARBA" id="ARBA00021814"/>
    </source>
</evidence>
<organism evidence="11 12">
    <name type="scientific">Bugula neritina</name>
    <name type="common">Brown bryozoan</name>
    <name type="synonym">Sertularia neritina</name>
    <dbReference type="NCBI Taxonomy" id="10212"/>
    <lineage>
        <taxon>Eukaryota</taxon>
        <taxon>Metazoa</taxon>
        <taxon>Spiralia</taxon>
        <taxon>Lophotrochozoa</taxon>
        <taxon>Bryozoa</taxon>
        <taxon>Gymnolaemata</taxon>
        <taxon>Cheilostomatida</taxon>
        <taxon>Flustrina</taxon>
        <taxon>Buguloidea</taxon>
        <taxon>Bugulidae</taxon>
        <taxon>Bugula</taxon>
    </lineage>
</organism>
<dbReference type="EMBL" id="VXIV02001933">
    <property type="protein sequence ID" value="KAF6028603.1"/>
    <property type="molecule type" value="Genomic_DNA"/>
</dbReference>
<evidence type="ECO:0000256" key="8">
    <source>
        <dbReference type="ARBA" id="ARBA00023136"/>
    </source>
</evidence>
<sequence length="103" mass="11782">MSTRSFVRAGMPFLVLVVGAPFALQMFGNLRYKYRKTTMLGKEEHLRVQEIEEARKAGVAVDKFANQVLEQAQLDAKKDWENIRGPQPGENFRAKLGKERNKT</sequence>
<dbReference type="InterPro" id="IPR020164">
    <property type="entry name" value="Cyt_c_Oxase_assmbl_COX16"/>
</dbReference>
<dbReference type="PANTHER" id="PTHR17130:SF14">
    <property type="entry name" value="CYTOCHROME C OXIDASE ASSEMBLY PROTEIN COX16 HOMOLOG, MITOCHONDRIAL"/>
    <property type="match status" value="1"/>
</dbReference>
<keyword evidence="5" id="KW-0999">Mitochondrion inner membrane</keyword>
<evidence type="ECO:0000256" key="10">
    <source>
        <dbReference type="SAM" id="Phobius"/>
    </source>
</evidence>
<name>A0A7J7JRR3_BUGNE</name>
<feature type="compositionally biased region" description="Basic and acidic residues" evidence="9">
    <location>
        <begin position="92"/>
        <end position="103"/>
    </location>
</feature>
<accession>A0A7J7JRR3</accession>
<keyword evidence="7" id="KW-0496">Mitochondrion</keyword>
<keyword evidence="8 10" id="KW-0472">Membrane</keyword>
<evidence type="ECO:0000256" key="1">
    <source>
        <dbReference type="ARBA" id="ARBA00004434"/>
    </source>
</evidence>
<evidence type="ECO:0000256" key="5">
    <source>
        <dbReference type="ARBA" id="ARBA00022792"/>
    </source>
</evidence>
<keyword evidence="6 10" id="KW-1133">Transmembrane helix</keyword>
<dbReference type="Pfam" id="PF14138">
    <property type="entry name" value="COX16"/>
    <property type="match status" value="1"/>
</dbReference>
<reference evidence="11" key="1">
    <citation type="submission" date="2020-06" db="EMBL/GenBank/DDBJ databases">
        <title>Draft genome of Bugula neritina, a colonial animal packing powerful symbionts and potential medicines.</title>
        <authorList>
            <person name="Rayko M."/>
        </authorList>
    </citation>
    <scope>NUCLEOTIDE SEQUENCE [LARGE SCALE GENOMIC DNA]</scope>
    <source>
        <strain evidence="11">Kwan_BN1</strain>
    </source>
</reference>
<evidence type="ECO:0000256" key="2">
    <source>
        <dbReference type="ARBA" id="ARBA00008370"/>
    </source>
</evidence>
<protein>
    <recommendedName>
        <fullName evidence="3">Cytochrome c oxidase assembly protein COX16 homolog, mitochondrial</fullName>
    </recommendedName>
</protein>
<dbReference type="Proteomes" id="UP000593567">
    <property type="component" value="Unassembled WGS sequence"/>
</dbReference>